<keyword evidence="2" id="KW-1185">Reference proteome</keyword>
<evidence type="ECO:0000313" key="1">
    <source>
        <dbReference type="EMBL" id="KAJ1677554.1"/>
    </source>
</evidence>
<name>A0ACC1HT79_9FUNG</name>
<reference evidence="1" key="1">
    <citation type="submission" date="2022-06" db="EMBL/GenBank/DDBJ databases">
        <title>Phylogenomic reconstructions and comparative analyses of Kickxellomycotina fungi.</title>
        <authorList>
            <person name="Reynolds N.K."/>
            <person name="Stajich J.E."/>
            <person name="Barry K."/>
            <person name="Grigoriev I.V."/>
            <person name="Crous P."/>
            <person name="Smith M.E."/>
        </authorList>
    </citation>
    <scope>NUCLEOTIDE SEQUENCE</scope>
    <source>
        <strain evidence="1">RSA 2271</strain>
    </source>
</reference>
<dbReference type="Proteomes" id="UP001145114">
    <property type="component" value="Unassembled WGS sequence"/>
</dbReference>
<dbReference type="EC" id="6.1.1.18" evidence="1"/>
<keyword evidence="1" id="KW-0436">Ligase</keyword>
<protein>
    <submittedName>
        <fullName evidence="1">Glutaminyl-tRNA synthetase</fullName>
        <ecNumber evidence="1">6.1.1.18</ecNumber>
    </submittedName>
</protein>
<feature type="non-terminal residue" evidence="1">
    <location>
        <position position="386"/>
    </location>
</feature>
<evidence type="ECO:0000313" key="2">
    <source>
        <dbReference type="Proteomes" id="UP001145114"/>
    </source>
</evidence>
<dbReference type="EMBL" id="JAMZIH010002273">
    <property type="protein sequence ID" value="KAJ1677554.1"/>
    <property type="molecule type" value="Genomic_DNA"/>
</dbReference>
<gene>
    <name evidence="1" type="primary">GLN4_1</name>
    <name evidence="1" type="ORF">EV182_005922</name>
</gene>
<organism evidence="1 2">
    <name type="scientific">Spiromyces aspiralis</name>
    <dbReference type="NCBI Taxonomy" id="68401"/>
    <lineage>
        <taxon>Eukaryota</taxon>
        <taxon>Fungi</taxon>
        <taxon>Fungi incertae sedis</taxon>
        <taxon>Zoopagomycota</taxon>
        <taxon>Kickxellomycotina</taxon>
        <taxon>Kickxellomycetes</taxon>
        <taxon>Kickxellales</taxon>
        <taxon>Kickxellaceae</taxon>
        <taxon>Spiromyces</taxon>
    </lineage>
</organism>
<comment type="caution">
    <text evidence="1">The sequence shown here is derived from an EMBL/GenBank/DDBJ whole genome shotgun (WGS) entry which is preliminary data.</text>
</comment>
<proteinExistence type="predicted"/>
<feature type="non-terminal residue" evidence="1">
    <location>
        <position position="1"/>
    </location>
</feature>
<sequence>TVVTHETLSKVITSILTDNKARLDKDRYSAATALLVQCKKIPELQWADPKALKDEFDAQLLALLGPKSELDLKPNKKDKKKKDDNSNKGSEASSVSAAKAPVPAKYEPASLESMLSQGDIARLHKPGGNPQIKPELMEQHLKVTGGKVITRFPPEPNGYLHIGHVKAININFGYARLHGGKCNLRYDDTNPASEEQEYIDSIYETIRWLGFNPDNVFYASDYFEELYELAIKLINKGKGYVCHCTAEEINKQRGGEERGPRYPCPHRDRPIEESLREFERMRRGEYREGEATLRMKMNLEDGNPCMWDLIAYRVIYTPHPRTGSTWCIYPSYDFAHCLCDSIENITHSLCTVEFVLARQSYYWLCDAVEVYKPVQWEYGRLNITNT</sequence>
<accession>A0ACC1HT79</accession>